<reference evidence="2 3" key="1">
    <citation type="journal article" date="2019" name="Int. J. Syst. Evol. Microbiol.">
        <title>The Global Catalogue of Microorganisms (GCM) 10K type strain sequencing project: providing services to taxonomists for standard genome sequencing and annotation.</title>
        <authorList>
            <consortium name="The Broad Institute Genomics Platform"/>
            <consortium name="The Broad Institute Genome Sequencing Center for Infectious Disease"/>
            <person name="Wu L."/>
            <person name="Ma J."/>
        </authorList>
    </citation>
    <scope>NUCLEOTIDE SEQUENCE [LARGE SCALE GENOMIC DNA]</scope>
    <source>
        <strain evidence="2 3">JCM 14193</strain>
    </source>
</reference>
<evidence type="ECO:0008006" key="4">
    <source>
        <dbReference type="Google" id="ProtNLM"/>
    </source>
</evidence>
<feature type="transmembrane region" description="Helical" evidence="1">
    <location>
        <begin position="196"/>
        <end position="215"/>
    </location>
</feature>
<feature type="transmembrane region" description="Helical" evidence="1">
    <location>
        <begin position="28"/>
        <end position="45"/>
    </location>
</feature>
<organism evidence="2 3">
    <name type="scientific">Alkalibacillus silvisoli</name>
    <dbReference type="NCBI Taxonomy" id="392823"/>
    <lineage>
        <taxon>Bacteria</taxon>
        <taxon>Bacillati</taxon>
        <taxon>Bacillota</taxon>
        <taxon>Bacilli</taxon>
        <taxon>Bacillales</taxon>
        <taxon>Bacillaceae</taxon>
        <taxon>Alkalibacillus</taxon>
    </lineage>
</organism>
<feature type="transmembrane region" description="Helical" evidence="1">
    <location>
        <begin position="333"/>
        <end position="356"/>
    </location>
</feature>
<feature type="transmembrane region" description="Helical" evidence="1">
    <location>
        <begin position="308"/>
        <end position="327"/>
    </location>
</feature>
<evidence type="ECO:0000313" key="2">
    <source>
        <dbReference type="EMBL" id="GAA0449645.1"/>
    </source>
</evidence>
<feature type="transmembrane region" description="Helical" evidence="1">
    <location>
        <begin position="368"/>
        <end position="385"/>
    </location>
</feature>
<feature type="transmembrane region" description="Helical" evidence="1">
    <location>
        <begin position="51"/>
        <end position="68"/>
    </location>
</feature>
<keyword evidence="3" id="KW-1185">Reference proteome</keyword>
<name>A0ABN0ZJ14_9BACI</name>
<feature type="transmembrane region" description="Helical" evidence="1">
    <location>
        <begin position="391"/>
        <end position="411"/>
    </location>
</feature>
<protein>
    <recommendedName>
        <fullName evidence="4">Citrate transporter-like domain-containing protein</fullName>
    </recommendedName>
</protein>
<feature type="transmembrane region" description="Helical" evidence="1">
    <location>
        <begin position="170"/>
        <end position="190"/>
    </location>
</feature>
<dbReference type="RefSeq" id="WP_343780776.1">
    <property type="nucleotide sequence ID" value="NZ_BAAACZ010000001.1"/>
</dbReference>
<comment type="caution">
    <text evidence="2">The sequence shown here is derived from an EMBL/GenBank/DDBJ whole genome shotgun (WGS) entry which is preliminary data.</text>
</comment>
<feature type="transmembrane region" description="Helical" evidence="1">
    <location>
        <begin position="243"/>
        <end position="260"/>
    </location>
</feature>
<keyword evidence="1" id="KW-1133">Transmembrane helix</keyword>
<keyword evidence="1" id="KW-0472">Membrane</keyword>
<dbReference type="Proteomes" id="UP001500740">
    <property type="component" value="Unassembled WGS sequence"/>
</dbReference>
<keyword evidence="1" id="KW-0812">Transmembrane</keyword>
<accession>A0ABN0ZJ14</accession>
<proteinExistence type="predicted"/>
<feature type="transmembrane region" description="Helical" evidence="1">
    <location>
        <begin position="266"/>
        <end position="287"/>
    </location>
</feature>
<feature type="transmembrane region" description="Helical" evidence="1">
    <location>
        <begin position="432"/>
        <end position="452"/>
    </location>
</feature>
<dbReference type="EMBL" id="BAAACZ010000001">
    <property type="protein sequence ID" value="GAA0449645.1"/>
    <property type="molecule type" value="Genomic_DNA"/>
</dbReference>
<sequence length="453" mass="49949">MKPAIIRPTSTLLMGVTYLLSEFIQHDLLPILVSIFALITIISFLPYLKKVPMILIGSLLGLSFLFFIQGEGLSNMLLGLSTNVSVLAIFIFVPLISIPIKQGNYLVYLETVFNHYIKTTRQLYSYTKVSLMGVGSVMNLGTVPILFQLTDTDSYKPYNMVRARALGRGFAMAFMWSPYFISVALIISYFNVEWIQLFPIGISMAIVGILLGALFERKHSEVIPLQDQSKESSVSIQQAQKKLFELLVIIIVMTTVIMVIEYFLDLSVLTIIPLIAIILSIGWGLIYQSPRGLARSFYNFTQERLPAMGNELSLFIAAGAFGAAILTAGASDWIIYFIDLFGISHVLVLIPILLVVVNALSFVGVHPIITMTALSITLSTSPLFIDDHLLLSFGLLASWMVSVISSPFSGLNLLMSGLAQSNPIAIGPKSNLAFALSLWSICYLVIVVLYFVS</sequence>
<feature type="transmembrane region" description="Helical" evidence="1">
    <location>
        <begin position="80"/>
        <end position="100"/>
    </location>
</feature>
<evidence type="ECO:0000256" key="1">
    <source>
        <dbReference type="SAM" id="Phobius"/>
    </source>
</evidence>
<evidence type="ECO:0000313" key="3">
    <source>
        <dbReference type="Proteomes" id="UP001500740"/>
    </source>
</evidence>
<gene>
    <name evidence="2" type="ORF">GCM10008935_00030</name>
</gene>